<evidence type="ECO:0000259" key="13">
    <source>
        <dbReference type="Pfam" id="PF04695"/>
    </source>
</evidence>
<dbReference type="PANTHER" id="PTHR23058:SF0">
    <property type="entry name" value="PEROXISOMAL MEMBRANE PROTEIN PEX14"/>
    <property type="match status" value="1"/>
</dbReference>
<evidence type="ECO:0000256" key="1">
    <source>
        <dbReference type="ARBA" id="ARBA00005443"/>
    </source>
</evidence>
<evidence type="ECO:0000313" key="14">
    <source>
        <dbReference type="EMBL" id="SCV00796.1"/>
    </source>
</evidence>
<dbReference type="PANTHER" id="PTHR23058">
    <property type="entry name" value="PEROXISOMAL MEMBRANE PROTEIN PEX14"/>
    <property type="match status" value="1"/>
</dbReference>
<dbReference type="Proteomes" id="UP000191144">
    <property type="component" value="Chromosome G"/>
</dbReference>
<keyword evidence="4" id="KW-0811">Translocation</keyword>
<proteinExistence type="inferred from homology"/>
<evidence type="ECO:0000256" key="7">
    <source>
        <dbReference type="ARBA" id="ARBA00029502"/>
    </source>
</evidence>
<organism evidence="14 15">
    <name type="scientific">Lachancea meyersii CBS 8951</name>
    <dbReference type="NCBI Taxonomy" id="1266667"/>
    <lineage>
        <taxon>Eukaryota</taxon>
        <taxon>Fungi</taxon>
        <taxon>Dikarya</taxon>
        <taxon>Ascomycota</taxon>
        <taxon>Saccharomycotina</taxon>
        <taxon>Saccharomycetes</taxon>
        <taxon>Saccharomycetales</taxon>
        <taxon>Saccharomycetaceae</taxon>
        <taxon>Lachancea</taxon>
    </lineage>
</organism>
<accession>A0A1G4K9K9</accession>
<dbReference type="OrthoDB" id="5549158at2759"/>
<evidence type="ECO:0000256" key="11">
    <source>
        <dbReference type="SAM" id="Coils"/>
    </source>
</evidence>
<reference evidence="15" key="1">
    <citation type="submission" date="2016-03" db="EMBL/GenBank/DDBJ databases">
        <authorList>
            <person name="Devillers Hugo."/>
        </authorList>
    </citation>
    <scope>NUCLEOTIDE SEQUENCE [LARGE SCALE GENOMIC DNA]</scope>
</reference>
<dbReference type="Pfam" id="PF04695">
    <property type="entry name" value="Pex14_N"/>
    <property type="match status" value="1"/>
</dbReference>
<evidence type="ECO:0000256" key="2">
    <source>
        <dbReference type="ARBA" id="ARBA00022448"/>
    </source>
</evidence>
<sequence>MSQAGSEDRNELYKSAVAFLNDPGVSDAPLTKKIEFLQSKGLTQDEIDKALKDAKDKPVEEFNNLKKKRELSSGTYQQYEAVPPPLPQRDWKDYFVMATASAGLCYGVYQLAKRYVVPNLLPESHSKLEQDKQQIMEQFDRMEQLLETIETEHSASTKRETDKFQELDQVVVELQTALEGTKRARDKLEDDVRIMRLEIEGIQKSVDTFIAENNSNPAVRKLNEEISSLKALLRTSDLLKASSPPSEQNKSPLPGAEVIPSASEILAKMNFPKKSDADTPAWKKSRETAANDKSIPEWQKAAAEKAPTPIPEWQKAMLNAESPSPETES</sequence>
<feature type="domain" description="Peroxisome membrane anchor protein Pex14p N-terminal" evidence="13">
    <location>
        <begin position="9"/>
        <end position="52"/>
    </location>
</feature>
<evidence type="ECO:0000256" key="12">
    <source>
        <dbReference type="SAM" id="MobiDB-lite"/>
    </source>
</evidence>
<dbReference type="InterPro" id="IPR036388">
    <property type="entry name" value="WH-like_DNA-bd_sf"/>
</dbReference>
<evidence type="ECO:0000256" key="4">
    <source>
        <dbReference type="ARBA" id="ARBA00023010"/>
    </source>
</evidence>
<dbReference type="GO" id="GO:0005778">
    <property type="term" value="C:peroxisomal membrane"/>
    <property type="evidence" value="ECO:0007669"/>
    <property type="project" value="UniProtKB-SubCell"/>
</dbReference>
<dbReference type="GO" id="GO:1990429">
    <property type="term" value="C:peroxisomal importomer complex"/>
    <property type="evidence" value="ECO:0007669"/>
    <property type="project" value="TreeGrafter"/>
</dbReference>
<evidence type="ECO:0000256" key="8">
    <source>
        <dbReference type="ARBA" id="ARBA00029691"/>
    </source>
</evidence>
<dbReference type="GO" id="GO:0005102">
    <property type="term" value="F:signaling receptor binding"/>
    <property type="evidence" value="ECO:0007669"/>
    <property type="project" value="TreeGrafter"/>
</dbReference>
<evidence type="ECO:0000256" key="9">
    <source>
        <dbReference type="ARBA" id="ARBA00046271"/>
    </source>
</evidence>
<keyword evidence="6 10" id="KW-0576">Peroxisome</keyword>
<evidence type="ECO:0000313" key="15">
    <source>
        <dbReference type="Proteomes" id="UP000191144"/>
    </source>
</evidence>
<dbReference type="EMBL" id="LT598484">
    <property type="protein sequence ID" value="SCV00796.1"/>
    <property type="molecule type" value="Genomic_DNA"/>
</dbReference>
<name>A0A1G4K9K9_9SACH</name>
<keyword evidence="11" id="KW-0175">Coiled coil</keyword>
<gene>
    <name evidence="14" type="ORF">LAME_0G12046G</name>
</gene>
<evidence type="ECO:0000256" key="10">
    <source>
        <dbReference type="RuleBase" id="RU367032"/>
    </source>
</evidence>
<feature type="coiled-coil region" evidence="11">
    <location>
        <begin position="125"/>
        <end position="205"/>
    </location>
</feature>
<dbReference type="AlphaFoldDB" id="A0A1G4K9K9"/>
<keyword evidence="3 10" id="KW-0653">Protein transport</keyword>
<dbReference type="InterPro" id="IPR025655">
    <property type="entry name" value="PEX14"/>
</dbReference>
<keyword evidence="2 10" id="KW-0813">Transport</keyword>
<evidence type="ECO:0000256" key="6">
    <source>
        <dbReference type="ARBA" id="ARBA00023140"/>
    </source>
</evidence>
<keyword evidence="15" id="KW-1185">Reference proteome</keyword>
<comment type="function">
    <text evidence="10">Component of the PEX13-PEX14 docking complex, a translocon channel that specifically mediates the import of peroxisomal cargo proteins bound to PEX5 receptor. The PEX13-PEX14 docking complex forms a large import pore which can be opened to a diameter of about 9 nm. Mechanistically, PEX5 receptor along with cargo proteins associates with the PEX14 subunit of the PEX13-PEX14 docking complex in the cytosol, leading to the insertion of the receptor into the organelle membrane with the concomitant translocation of the cargo into the peroxisome matrix.</text>
</comment>
<dbReference type="Gene3D" id="1.10.10.10">
    <property type="entry name" value="Winged helix-like DNA-binding domain superfamily/Winged helix DNA-binding domain"/>
    <property type="match status" value="1"/>
</dbReference>
<evidence type="ECO:0000256" key="3">
    <source>
        <dbReference type="ARBA" id="ARBA00022927"/>
    </source>
</evidence>
<dbReference type="GO" id="GO:0016560">
    <property type="term" value="P:protein import into peroxisome matrix, docking"/>
    <property type="evidence" value="ECO:0007669"/>
    <property type="project" value="UniProtKB-UniRule"/>
</dbReference>
<keyword evidence="5 10" id="KW-0472">Membrane</keyword>
<comment type="subcellular location">
    <subcellularLocation>
        <location evidence="9 10">Peroxisome membrane</location>
    </subcellularLocation>
</comment>
<protein>
    <recommendedName>
        <fullName evidence="7 10">Peroxisomal membrane protein PEX14</fullName>
    </recommendedName>
    <alternativeName>
        <fullName evidence="8 10">Peroxin-14</fullName>
    </alternativeName>
</protein>
<evidence type="ECO:0000256" key="5">
    <source>
        <dbReference type="ARBA" id="ARBA00023136"/>
    </source>
</evidence>
<comment type="similarity">
    <text evidence="1 10">Belongs to the peroxin-14 family.</text>
</comment>
<dbReference type="InterPro" id="IPR006785">
    <property type="entry name" value="Pex14_N"/>
</dbReference>
<feature type="region of interest" description="Disordered" evidence="12">
    <location>
        <begin position="269"/>
        <end position="329"/>
    </location>
</feature>